<proteinExistence type="inferred from homology"/>
<gene>
    <name evidence="3" type="ordered locus">Aeqsu_2141</name>
</gene>
<keyword evidence="4" id="KW-1185">Reference proteome</keyword>
<dbReference type="SUPFAM" id="SSF49785">
    <property type="entry name" value="Galactose-binding domain-like"/>
    <property type="match status" value="1"/>
</dbReference>
<dbReference type="AlphaFoldDB" id="I3YX85"/>
<feature type="domain" description="NADH:ubiquinone oxidoreductase intermediate-associated protein 30" evidence="2">
    <location>
        <begin position="8"/>
        <end position="157"/>
    </location>
</feature>
<dbReference type="RefSeq" id="WP_014782856.1">
    <property type="nucleotide sequence ID" value="NC_018013.1"/>
</dbReference>
<evidence type="ECO:0000256" key="1">
    <source>
        <dbReference type="ARBA" id="ARBA00007884"/>
    </source>
</evidence>
<evidence type="ECO:0000313" key="4">
    <source>
        <dbReference type="Proteomes" id="UP000006049"/>
    </source>
</evidence>
<dbReference type="STRING" id="746697.Aeqsu_2141"/>
<dbReference type="InterPro" id="IPR008979">
    <property type="entry name" value="Galactose-bd-like_sf"/>
</dbReference>
<evidence type="ECO:0000259" key="2">
    <source>
        <dbReference type="Pfam" id="PF08547"/>
    </source>
</evidence>
<dbReference type="Proteomes" id="UP000006049">
    <property type="component" value="Chromosome"/>
</dbReference>
<dbReference type="PANTHER" id="PTHR13194">
    <property type="entry name" value="COMPLEX I INTERMEDIATE-ASSOCIATED PROTEIN 30"/>
    <property type="match status" value="1"/>
</dbReference>
<dbReference type="PATRIC" id="fig|746697.3.peg.2176"/>
<dbReference type="EMBL" id="CP003280">
    <property type="protein sequence ID" value="AFL81603.1"/>
    <property type="molecule type" value="Genomic_DNA"/>
</dbReference>
<dbReference type="InterPro" id="IPR039131">
    <property type="entry name" value="NDUFAF1"/>
</dbReference>
<dbReference type="KEGG" id="asl:Aeqsu_2141"/>
<dbReference type="InterPro" id="IPR013857">
    <property type="entry name" value="NADH-UbQ_OxRdtase-assoc_prot30"/>
</dbReference>
<dbReference type="HOGENOM" id="CLU_059028_5_0_10"/>
<dbReference type="Pfam" id="PF08547">
    <property type="entry name" value="CIA30"/>
    <property type="match status" value="1"/>
</dbReference>
<sequence length="163" mass="18618">MESRIIYNFNKNSDLQNWIIVDDVVMGGQSSGTFSISANGFGVFEGVILLANNGGFSSVKYGFPRIQLDGYTKILLKIQGDGKAYQFRLKSNSEDYYSYIASFNTSRDWQEIEINLKDMFPSFRGKQLEQPNFSDDHIEVVTFLIANKKNEKFKLLIAKIELQ</sequence>
<dbReference type="PANTHER" id="PTHR13194:SF19">
    <property type="entry name" value="NAD(P)-BINDING ROSSMANN-FOLD SUPERFAMILY PROTEIN"/>
    <property type="match status" value="1"/>
</dbReference>
<dbReference type="OrthoDB" id="442188at2"/>
<name>I3YX85_AEQSU</name>
<comment type="similarity">
    <text evidence="1">Belongs to the CIA30 family.</text>
</comment>
<evidence type="ECO:0000313" key="3">
    <source>
        <dbReference type="EMBL" id="AFL81603.1"/>
    </source>
</evidence>
<accession>I3YX85</accession>
<protein>
    <submittedName>
        <fullName evidence="3">Complex I intermediate-associated protein 30 (CIA30)</fullName>
    </submittedName>
</protein>
<reference evidence="3 4" key="1">
    <citation type="submission" date="2012-06" db="EMBL/GenBank/DDBJ databases">
        <title>The complete genome of Aequorivita sublithincola DSM 14238.</title>
        <authorList>
            <consortium name="US DOE Joint Genome Institute (JGI-PGF)"/>
            <person name="Lucas S."/>
            <person name="Copeland A."/>
            <person name="Lapidus A."/>
            <person name="Goodwin L."/>
            <person name="Pitluck S."/>
            <person name="Peters L."/>
            <person name="Munk A.C.C."/>
            <person name="Kyrpides N."/>
            <person name="Mavromatis K."/>
            <person name="Pagani I."/>
            <person name="Ivanova N."/>
            <person name="Ovchinnikova G."/>
            <person name="Zeytun A."/>
            <person name="Detter J.C."/>
            <person name="Han C."/>
            <person name="Land M."/>
            <person name="Hauser L."/>
            <person name="Markowitz V."/>
            <person name="Cheng J.-F."/>
            <person name="Hugenholtz P."/>
            <person name="Woyke T."/>
            <person name="Wu D."/>
            <person name="Tindall B."/>
            <person name="Faehnrich R."/>
            <person name="Brambilla E."/>
            <person name="Klenk H.-P."/>
            <person name="Eisen J.A."/>
        </authorList>
    </citation>
    <scope>NUCLEOTIDE SEQUENCE [LARGE SCALE GENOMIC DNA]</scope>
    <source>
        <strain evidence="4">DSM 14238 / LMG 21431 / ACAM 643 / 9-3</strain>
    </source>
</reference>
<dbReference type="eggNOG" id="COG0702">
    <property type="taxonomic scope" value="Bacteria"/>
</dbReference>
<organism evidence="3 4">
    <name type="scientific">Aequorivita sublithincola (strain DSM 14238 / LMG 21431 / ACAM 643 / 9-3)</name>
    <dbReference type="NCBI Taxonomy" id="746697"/>
    <lineage>
        <taxon>Bacteria</taxon>
        <taxon>Pseudomonadati</taxon>
        <taxon>Bacteroidota</taxon>
        <taxon>Flavobacteriia</taxon>
        <taxon>Flavobacteriales</taxon>
        <taxon>Flavobacteriaceae</taxon>
        <taxon>Aequorivita</taxon>
    </lineage>
</organism>